<organism evidence="2 3">
    <name type="scientific">Tripterygium wilfordii</name>
    <name type="common">Thunder God vine</name>
    <dbReference type="NCBI Taxonomy" id="458696"/>
    <lineage>
        <taxon>Eukaryota</taxon>
        <taxon>Viridiplantae</taxon>
        <taxon>Streptophyta</taxon>
        <taxon>Embryophyta</taxon>
        <taxon>Tracheophyta</taxon>
        <taxon>Spermatophyta</taxon>
        <taxon>Magnoliopsida</taxon>
        <taxon>eudicotyledons</taxon>
        <taxon>Gunneridae</taxon>
        <taxon>Pentapetalae</taxon>
        <taxon>rosids</taxon>
        <taxon>fabids</taxon>
        <taxon>Celastrales</taxon>
        <taxon>Celastraceae</taxon>
        <taxon>Tripterygium</taxon>
    </lineage>
</organism>
<dbReference type="InterPro" id="IPR036312">
    <property type="entry name" value="Bifun_inhib/LTP/seed_sf"/>
</dbReference>
<dbReference type="AlphaFoldDB" id="A0A7J7CF35"/>
<evidence type="ECO:0000259" key="1">
    <source>
        <dbReference type="Pfam" id="PF11955"/>
    </source>
</evidence>
<dbReference type="InterPro" id="IPR021099">
    <property type="entry name" value="PORR_domain"/>
</dbReference>
<keyword evidence="3" id="KW-1185">Reference proteome</keyword>
<feature type="domain" description="PORR" evidence="1">
    <location>
        <begin position="28"/>
        <end position="67"/>
    </location>
</feature>
<dbReference type="Pfam" id="PF11955">
    <property type="entry name" value="PORR"/>
    <property type="match status" value="1"/>
</dbReference>
<dbReference type="PANTHER" id="PTHR34377:SF3">
    <property type="entry name" value="TETRATRICOPEPTIDE REPEAT (TPR)-LIKE SUPERFAMILY PROTEIN"/>
    <property type="match status" value="1"/>
</dbReference>
<reference evidence="2 3" key="1">
    <citation type="journal article" date="2020" name="Nat. Commun.">
        <title>Genome of Tripterygium wilfordii and identification of cytochrome P450 involved in triptolide biosynthesis.</title>
        <authorList>
            <person name="Tu L."/>
            <person name="Su P."/>
            <person name="Zhang Z."/>
            <person name="Gao L."/>
            <person name="Wang J."/>
            <person name="Hu T."/>
            <person name="Zhou J."/>
            <person name="Zhang Y."/>
            <person name="Zhao Y."/>
            <person name="Liu Y."/>
            <person name="Song Y."/>
            <person name="Tong Y."/>
            <person name="Lu Y."/>
            <person name="Yang J."/>
            <person name="Xu C."/>
            <person name="Jia M."/>
            <person name="Peters R.J."/>
            <person name="Huang L."/>
            <person name="Gao W."/>
        </authorList>
    </citation>
    <scope>NUCLEOTIDE SEQUENCE [LARGE SCALE GENOMIC DNA]</scope>
    <source>
        <strain evidence="3">cv. XIE 37</strain>
        <tissue evidence="2">Leaf</tissue>
    </source>
</reference>
<protein>
    <recommendedName>
        <fullName evidence="1">PORR domain-containing protein</fullName>
    </recommendedName>
</protein>
<dbReference type="GO" id="GO:0003723">
    <property type="term" value="F:RNA binding"/>
    <property type="evidence" value="ECO:0007669"/>
    <property type="project" value="InterPro"/>
</dbReference>
<proteinExistence type="predicted"/>
<evidence type="ECO:0000313" key="3">
    <source>
        <dbReference type="Proteomes" id="UP000593562"/>
    </source>
</evidence>
<dbReference type="PANTHER" id="PTHR34377">
    <property type="entry name" value="TETRATRICOPEPTIDE REPEAT (TPR)-LIKE SUPERFAMILY PROTEIN"/>
    <property type="match status" value="1"/>
</dbReference>
<dbReference type="SUPFAM" id="SSF47699">
    <property type="entry name" value="Bifunctional inhibitor/lipid-transfer protein/seed storage 2S albumin"/>
    <property type="match status" value="1"/>
</dbReference>
<comment type="caution">
    <text evidence="2">The sequence shown here is derived from an EMBL/GenBank/DDBJ whole genome shotgun (WGS) entry which is preliminary data.</text>
</comment>
<dbReference type="EMBL" id="JAAARO010000017">
    <property type="protein sequence ID" value="KAF5732749.1"/>
    <property type="molecule type" value="Genomic_DNA"/>
</dbReference>
<accession>A0A7J7CF35</accession>
<dbReference type="InParanoid" id="A0A7J7CF35"/>
<sequence length="240" mass="27267">MLFRRHSISTFLHNHIPPSRQDIFQASRHSGIFYGSLEGEIKTALLREAYKESEFIDGDPLIEMKDRSWMSKSAVSHSRTVMTYGDKKMLLEQRNKRGQVSIAQMKRVNVLASMFFIVFLILPKLEGAVWPPSVPQQPLCVSQMALVNYACAMLPIPPGSPPFSPARHLQDYDHEHRHSLYHGSAIEQNCCRWLNNVDDECVCAMLVHLPSFLARPVHEYTVIVHNSCNVTYTCQGGVKA</sequence>
<evidence type="ECO:0000313" key="2">
    <source>
        <dbReference type="EMBL" id="KAF5732749.1"/>
    </source>
</evidence>
<name>A0A7J7CF35_TRIWF</name>
<gene>
    <name evidence="2" type="ORF">HS088_TW17G00279</name>
</gene>
<dbReference type="Proteomes" id="UP000593562">
    <property type="component" value="Unassembled WGS sequence"/>
</dbReference>